<dbReference type="AlphaFoldDB" id="M3Y1X6"/>
<protein>
    <submittedName>
        <fullName evidence="2">Uncharacterized protein</fullName>
    </submittedName>
</protein>
<organism evidence="2">
    <name type="scientific">Mustela putorius furo</name>
    <name type="common">European domestic ferret</name>
    <name type="synonym">Mustela furo</name>
    <dbReference type="NCBI Taxonomy" id="9669"/>
    <lineage>
        <taxon>Eukaryota</taxon>
        <taxon>Metazoa</taxon>
        <taxon>Chordata</taxon>
        <taxon>Craniata</taxon>
        <taxon>Vertebrata</taxon>
        <taxon>Euteleostomi</taxon>
        <taxon>Mammalia</taxon>
        <taxon>Eutheria</taxon>
        <taxon>Laurasiatheria</taxon>
        <taxon>Carnivora</taxon>
        <taxon>Caniformia</taxon>
        <taxon>Musteloidea</taxon>
        <taxon>Mustelidae</taxon>
        <taxon>Mustelinae</taxon>
        <taxon>Mustela</taxon>
    </lineage>
</organism>
<reference evidence="2" key="1">
    <citation type="submission" date="2024-06" db="UniProtKB">
        <authorList>
            <consortium name="Ensembl"/>
        </authorList>
    </citation>
    <scope>IDENTIFICATION</scope>
</reference>
<evidence type="ECO:0000256" key="1">
    <source>
        <dbReference type="SAM" id="MobiDB-lite"/>
    </source>
</evidence>
<feature type="region of interest" description="Disordered" evidence="1">
    <location>
        <begin position="62"/>
        <end position="86"/>
    </location>
</feature>
<dbReference type="EMBL" id="AEYP01056466">
    <property type="status" value="NOT_ANNOTATED_CDS"/>
    <property type="molecule type" value="Genomic_DNA"/>
</dbReference>
<proteinExistence type="predicted"/>
<dbReference type="EMBL" id="AEYP01056468">
    <property type="status" value="NOT_ANNOTATED_CDS"/>
    <property type="molecule type" value="Genomic_DNA"/>
</dbReference>
<dbReference type="HOGENOM" id="CLU_2262876_0_0_1"/>
<dbReference type="InParanoid" id="M3Y1X6"/>
<dbReference type="EMBL" id="AEYP01056467">
    <property type="status" value="NOT_ANNOTATED_CDS"/>
    <property type="molecule type" value="Genomic_DNA"/>
</dbReference>
<dbReference type="Ensembl" id="ENSMPUT00000005416.1">
    <property type="protein sequence ID" value="ENSMPUP00000005327.1"/>
    <property type="gene ID" value="ENSMPUG00000005366.1"/>
</dbReference>
<dbReference type="EMBL" id="AEYP01056463">
    <property type="status" value="NOT_ANNOTATED_CDS"/>
    <property type="molecule type" value="Genomic_DNA"/>
</dbReference>
<dbReference type="EMBL" id="AEYP01056464">
    <property type="status" value="NOT_ANNOTATED_CDS"/>
    <property type="molecule type" value="Genomic_DNA"/>
</dbReference>
<evidence type="ECO:0000313" key="2">
    <source>
        <dbReference type="Ensembl" id="ENSMPUP00000005327.1"/>
    </source>
</evidence>
<name>M3Y1X6_MUSPF</name>
<accession>M3Y1X6</accession>
<sequence length="103" mass="11436">MSHNRFGPSWVTEKSHSTGSCLNTHVRWVSPCSRRTEKAGITAFPQQGQSLKAVRCDAPDWQLGKTEPMDTSTRESGPFTLTAVSTGNKRNGGKKAQMYFYIL</sequence>
<dbReference type="EMBL" id="AEYP01056465">
    <property type="status" value="NOT_ANNOTATED_CDS"/>
    <property type="molecule type" value="Genomic_DNA"/>
</dbReference>